<evidence type="ECO:0000256" key="4">
    <source>
        <dbReference type="HAMAP-Rule" id="MF_00925"/>
    </source>
</evidence>
<dbReference type="InterPro" id="IPR007450">
    <property type="entry name" value="BamE_dom"/>
</dbReference>
<dbReference type="RefSeq" id="WP_405001000.1">
    <property type="nucleotide sequence ID" value="NZ_JAVDWU010000003.1"/>
</dbReference>
<keyword evidence="2 4" id="KW-0472">Membrane</keyword>
<keyword evidence="1 4" id="KW-0732">Signal</keyword>
<accession>A0ABU1WL84</accession>
<dbReference type="Proteomes" id="UP001265700">
    <property type="component" value="Unassembled WGS sequence"/>
</dbReference>
<feature type="compositionally biased region" description="Polar residues" evidence="5">
    <location>
        <begin position="174"/>
        <end position="185"/>
    </location>
</feature>
<dbReference type="InterPro" id="IPR026592">
    <property type="entry name" value="BamE"/>
</dbReference>
<feature type="domain" description="Outer membrane protein assembly factor BamE" evidence="6">
    <location>
        <begin position="58"/>
        <end position="126"/>
    </location>
</feature>
<protein>
    <recommendedName>
        <fullName evidence="4">Outer membrane protein assembly factor BamE</fullName>
    </recommendedName>
</protein>
<dbReference type="PANTHER" id="PTHR37482">
    <property type="entry name" value="OUTER MEMBRANE PROTEIN ASSEMBLY FACTOR BAME"/>
    <property type="match status" value="1"/>
</dbReference>
<comment type="caution">
    <text evidence="7">The sequence shown here is derived from an EMBL/GenBank/DDBJ whole genome shotgun (WGS) entry which is preliminary data.</text>
</comment>
<dbReference type="InterPro" id="IPR037873">
    <property type="entry name" value="BamE-like"/>
</dbReference>
<comment type="subunit">
    <text evidence="4">Part of the Bam complex.</text>
</comment>
<reference evidence="7 8" key="1">
    <citation type="submission" date="2023-07" db="EMBL/GenBank/DDBJ databases">
        <title>Sorghum-associated microbial communities from plants grown in Nebraska, USA.</title>
        <authorList>
            <person name="Schachtman D."/>
        </authorList>
    </citation>
    <scope>NUCLEOTIDE SEQUENCE [LARGE SCALE GENOMIC DNA]</scope>
    <source>
        <strain evidence="7 8">4249</strain>
    </source>
</reference>
<evidence type="ECO:0000313" key="7">
    <source>
        <dbReference type="EMBL" id="MDR7149799.1"/>
    </source>
</evidence>
<evidence type="ECO:0000256" key="1">
    <source>
        <dbReference type="ARBA" id="ARBA00022729"/>
    </source>
</evidence>
<keyword evidence="4" id="KW-0564">Palmitate</keyword>
<evidence type="ECO:0000256" key="5">
    <source>
        <dbReference type="SAM" id="MobiDB-lite"/>
    </source>
</evidence>
<dbReference type="HAMAP" id="MF_00925">
    <property type="entry name" value="OM_assembly_BamE"/>
    <property type="match status" value="1"/>
</dbReference>
<dbReference type="PANTHER" id="PTHR37482:SF1">
    <property type="entry name" value="OUTER MEMBRANE PROTEIN ASSEMBLY FACTOR BAME"/>
    <property type="match status" value="1"/>
</dbReference>
<evidence type="ECO:0000256" key="2">
    <source>
        <dbReference type="ARBA" id="ARBA00023136"/>
    </source>
</evidence>
<keyword evidence="4" id="KW-0449">Lipoprotein</keyword>
<sequence length="197" mass="21914">MHILSKHRGTASAHRQRRTFWLWVPAAALAALSGCSSAPSVGDLGNMVTPYRIDIVQGNVVTREQAAALRPGMPREQVRDILGTPLLTSVFHGNRWDYVFTFRRQGQETQRRKLAVFFRDNVLERVEADELPTEAEFVSSLEVKKKLGKPVPLEATEEQLQRFQERNPPKKADATTSEPAAQPASSYPPLEPAGAAQ</sequence>
<dbReference type="PROSITE" id="PS51257">
    <property type="entry name" value="PROKAR_LIPOPROTEIN"/>
    <property type="match status" value="1"/>
</dbReference>
<feature type="compositionally biased region" description="Basic and acidic residues" evidence="5">
    <location>
        <begin position="159"/>
        <end position="173"/>
    </location>
</feature>
<comment type="similarity">
    <text evidence="4">Belongs to the BamE family.</text>
</comment>
<comment type="function">
    <text evidence="4">Part of the outer membrane protein assembly complex, which is involved in assembly and insertion of beta-barrel proteins into the outer membrane.</text>
</comment>
<keyword evidence="8" id="KW-1185">Reference proteome</keyword>
<proteinExistence type="inferred from homology"/>
<keyword evidence="3 4" id="KW-0998">Cell outer membrane</keyword>
<evidence type="ECO:0000313" key="8">
    <source>
        <dbReference type="Proteomes" id="UP001265700"/>
    </source>
</evidence>
<feature type="region of interest" description="Disordered" evidence="5">
    <location>
        <begin position="148"/>
        <end position="197"/>
    </location>
</feature>
<dbReference type="EMBL" id="JAVDWU010000003">
    <property type="protein sequence ID" value="MDR7149799.1"/>
    <property type="molecule type" value="Genomic_DNA"/>
</dbReference>
<evidence type="ECO:0000259" key="6">
    <source>
        <dbReference type="Pfam" id="PF04355"/>
    </source>
</evidence>
<dbReference type="Pfam" id="PF04355">
    <property type="entry name" value="BamE"/>
    <property type="match status" value="1"/>
</dbReference>
<evidence type="ECO:0000256" key="3">
    <source>
        <dbReference type="ARBA" id="ARBA00023237"/>
    </source>
</evidence>
<organism evidence="7 8">
    <name type="scientific">Hydrogenophaga palleronii</name>
    <dbReference type="NCBI Taxonomy" id="65655"/>
    <lineage>
        <taxon>Bacteria</taxon>
        <taxon>Pseudomonadati</taxon>
        <taxon>Pseudomonadota</taxon>
        <taxon>Betaproteobacteria</taxon>
        <taxon>Burkholderiales</taxon>
        <taxon>Comamonadaceae</taxon>
        <taxon>Hydrogenophaga</taxon>
    </lineage>
</organism>
<name>A0ABU1WL84_9BURK</name>
<dbReference type="Gene3D" id="3.30.1450.10">
    <property type="match status" value="1"/>
</dbReference>
<comment type="subcellular location">
    <subcellularLocation>
        <location evidence="4">Cell outer membrane</location>
        <topology evidence="4">Lipid-anchor</topology>
    </subcellularLocation>
</comment>
<gene>
    <name evidence="4" type="primary">bamE</name>
    <name evidence="7" type="ORF">J2W49_001754</name>
</gene>